<evidence type="ECO:0000256" key="1">
    <source>
        <dbReference type="ARBA" id="ARBA00004651"/>
    </source>
</evidence>
<feature type="transmembrane region" description="Helical" evidence="12">
    <location>
        <begin position="214"/>
        <end position="235"/>
    </location>
</feature>
<keyword evidence="2" id="KW-0813">Transport</keyword>
<proteinExistence type="predicted"/>
<dbReference type="GO" id="GO:0090563">
    <property type="term" value="F:protein-phosphocysteine-sugar phosphotransferase activity"/>
    <property type="evidence" value="ECO:0007669"/>
    <property type="project" value="TreeGrafter"/>
</dbReference>
<feature type="transmembrane region" description="Helical" evidence="12">
    <location>
        <begin position="351"/>
        <end position="374"/>
    </location>
</feature>
<keyword evidence="5" id="KW-0808">Transferase</keyword>
<keyword evidence="16" id="KW-1185">Reference proteome</keyword>
<evidence type="ECO:0000259" key="14">
    <source>
        <dbReference type="PROSITE" id="PS51103"/>
    </source>
</evidence>
<feature type="transmembrane region" description="Helical" evidence="12">
    <location>
        <begin position="297"/>
        <end position="315"/>
    </location>
</feature>
<dbReference type="Pfam" id="PF00367">
    <property type="entry name" value="PTS_EIIB"/>
    <property type="match status" value="1"/>
</dbReference>
<dbReference type="SUPFAM" id="SSF55604">
    <property type="entry name" value="Glucose permease domain IIB"/>
    <property type="match status" value="1"/>
</dbReference>
<feature type="transmembrane region" description="Helical" evidence="12">
    <location>
        <begin position="103"/>
        <end position="124"/>
    </location>
</feature>
<evidence type="ECO:0000256" key="2">
    <source>
        <dbReference type="ARBA" id="ARBA00022448"/>
    </source>
</evidence>
<evidence type="ECO:0000256" key="3">
    <source>
        <dbReference type="ARBA" id="ARBA00022475"/>
    </source>
</evidence>
<dbReference type="InterPro" id="IPR036878">
    <property type="entry name" value="Glu_permease_IIB"/>
</dbReference>
<evidence type="ECO:0000256" key="6">
    <source>
        <dbReference type="ARBA" id="ARBA00022683"/>
    </source>
</evidence>
<keyword evidence="4" id="KW-0762">Sugar transport</keyword>
<dbReference type="InterPro" id="IPR013013">
    <property type="entry name" value="PTS_EIIC_1"/>
</dbReference>
<feature type="transmembrane region" description="Helical" evidence="12">
    <location>
        <begin position="256"/>
        <end position="277"/>
    </location>
</feature>
<protein>
    <submittedName>
        <fullName evidence="15">Negative regulator of SacY activity</fullName>
    </submittedName>
</protein>
<feature type="transmembrane region" description="Helical" evidence="12">
    <location>
        <begin position="395"/>
        <end position="416"/>
    </location>
</feature>
<gene>
    <name evidence="15" type="primary">sacX_2</name>
    <name evidence="15" type="ORF">CLOTH_06850</name>
</gene>
<dbReference type="OrthoDB" id="92465at2"/>
<dbReference type="InterPro" id="IPR018113">
    <property type="entry name" value="PTrfase_EIIB_Cys"/>
</dbReference>
<evidence type="ECO:0000256" key="8">
    <source>
        <dbReference type="ARBA" id="ARBA00022777"/>
    </source>
</evidence>
<keyword evidence="6" id="KW-0598">Phosphotransferase system</keyword>
<reference evidence="15 16" key="1">
    <citation type="submission" date="2017-03" db="EMBL/GenBank/DDBJ databases">
        <title>Genome sequence of Clostridium thermoalcaliphilum DSM 7309.</title>
        <authorList>
            <person name="Poehlein A."/>
            <person name="Daniel R."/>
        </authorList>
    </citation>
    <scope>NUCLEOTIDE SEQUENCE [LARGE SCALE GENOMIC DNA]</scope>
    <source>
        <strain evidence="15 16">DSM 7309</strain>
    </source>
</reference>
<dbReference type="InterPro" id="IPR050558">
    <property type="entry name" value="PTS_Sugar-Specific_Components"/>
</dbReference>
<evidence type="ECO:0000256" key="10">
    <source>
        <dbReference type="ARBA" id="ARBA00023136"/>
    </source>
</evidence>
<dbReference type="PROSITE" id="PS51098">
    <property type="entry name" value="PTS_EIIB_TYPE_1"/>
    <property type="match status" value="1"/>
</dbReference>
<evidence type="ECO:0000313" key="15">
    <source>
        <dbReference type="EMBL" id="OPJ56281.1"/>
    </source>
</evidence>
<name>A0A1V4I8H7_9FIRM</name>
<dbReference type="Proteomes" id="UP000190140">
    <property type="component" value="Unassembled WGS sequence"/>
</dbReference>
<keyword evidence="8" id="KW-0418">Kinase</keyword>
<keyword evidence="10 12" id="KW-0472">Membrane</keyword>
<evidence type="ECO:0000256" key="5">
    <source>
        <dbReference type="ARBA" id="ARBA00022679"/>
    </source>
</evidence>
<feature type="transmembrane region" description="Helical" evidence="12">
    <location>
        <begin position="136"/>
        <end position="157"/>
    </location>
</feature>
<dbReference type="AlphaFoldDB" id="A0A1V4I8H7"/>
<evidence type="ECO:0000256" key="7">
    <source>
        <dbReference type="ARBA" id="ARBA00022692"/>
    </source>
</evidence>
<accession>A0A1V4I8H7</accession>
<evidence type="ECO:0000256" key="4">
    <source>
        <dbReference type="ARBA" id="ARBA00022597"/>
    </source>
</evidence>
<feature type="active site" description="Phosphocysteine intermediate; for EIIB activity" evidence="11">
    <location>
        <position position="26"/>
    </location>
</feature>
<evidence type="ECO:0000259" key="13">
    <source>
        <dbReference type="PROSITE" id="PS51098"/>
    </source>
</evidence>
<dbReference type="RefSeq" id="WP_079411246.1">
    <property type="nucleotide sequence ID" value="NZ_MZGW01000002.1"/>
</dbReference>
<dbReference type="Pfam" id="PF02378">
    <property type="entry name" value="PTS_EIIC"/>
    <property type="match status" value="1"/>
</dbReference>
<evidence type="ECO:0000313" key="16">
    <source>
        <dbReference type="Proteomes" id="UP000190140"/>
    </source>
</evidence>
<comment type="caution">
    <text evidence="15">The sequence shown here is derived from an EMBL/GenBank/DDBJ whole genome shotgun (WGS) entry which is preliminary data.</text>
</comment>
<dbReference type="InterPro" id="IPR001996">
    <property type="entry name" value="PTS_IIB_1"/>
</dbReference>
<evidence type="ECO:0000256" key="11">
    <source>
        <dbReference type="PROSITE-ProRule" id="PRU00421"/>
    </source>
</evidence>
<feature type="domain" description="PTS EIIC type-1" evidence="14">
    <location>
        <begin position="98"/>
        <end position="430"/>
    </location>
</feature>
<feature type="transmembrane region" description="Helical" evidence="12">
    <location>
        <begin position="327"/>
        <end position="345"/>
    </location>
</feature>
<keyword evidence="7 12" id="KW-0812">Transmembrane</keyword>
<dbReference type="CDD" id="cd00212">
    <property type="entry name" value="PTS_IIB_glc"/>
    <property type="match status" value="1"/>
</dbReference>
<dbReference type="GO" id="GO:0005886">
    <property type="term" value="C:plasma membrane"/>
    <property type="evidence" value="ECO:0007669"/>
    <property type="project" value="UniProtKB-SubCell"/>
</dbReference>
<dbReference type="EMBL" id="MZGW01000002">
    <property type="protein sequence ID" value="OPJ56281.1"/>
    <property type="molecule type" value="Genomic_DNA"/>
</dbReference>
<keyword evidence="3" id="KW-1003">Cell membrane</keyword>
<evidence type="ECO:0000256" key="12">
    <source>
        <dbReference type="SAM" id="Phobius"/>
    </source>
</evidence>
<dbReference type="PANTHER" id="PTHR30175:SF1">
    <property type="entry name" value="PTS SYSTEM ARBUTIN-, CELLOBIOSE-, AND SALICIN-SPECIFIC EIIBC COMPONENT-RELATED"/>
    <property type="match status" value="1"/>
</dbReference>
<dbReference type="GO" id="GO:0009401">
    <property type="term" value="P:phosphoenolpyruvate-dependent sugar phosphotransferase system"/>
    <property type="evidence" value="ECO:0007669"/>
    <property type="project" value="UniProtKB-KW"/>
</dbReference>
<dbReference type="PANTHER" id="PTHR30175">
    <property type="entry name" value="PHOSPHOTRANSFERASE SYSTEM TRANSPORT PROTEIN"/>
    <property type="match status" value="1"/>
</dbReference>
<feature type="domain" description="PTS EIIB type-1" evidence="13">
    <location>
        <begin position="4"/>
        <end position="87"/>
    </location>
</feature>
<feature type="transmembrane region" description="Helical" evidence="12">
    <location>
        <begin position="169"/>
        <end position="202"/>
    </location>
</feature>
<sequence length="430" mass="46432">MDEINLSKEIANALGGEDNIEHFDICATRLRISLKDNDKADLNAIKKLEGVVACVFRVGQVHIILGTGLVSRVYDNLSILVNNKENRQESISKNNLFRKISSIFIPLIPALVGSGMIIGINNTLKNIGIISEYSEIYRLLDAFSSSVFIFLNILVGVSAAREFGSNQMLGGVVAGILIHPSLELVSGGIFAVLLVIFFMSYVEKSLRKIIPNSLDLILTPVFIIIITGLCTVYLLSPVGSFLTNSFNELIRYAFSIGKGMTGLLLGSVYSVLVTTGLHQGLNSFYLELLSTTGINPILPIIAMADTAQGGAALAVYIKSKNPRMKKIAINSIPVCLLGITEPVMFGCNLPLVKPFIGGIIGGAVGGLFVALMEVRAISLGLSAIPIISIIQQGYVIKYIIGFFIAFSVAFLATYILGFEDDIDVEEFKIK</sequence>
<dbReference type="InterPro" id="IPR003352">
    <property type="entry name" value="PTS_EIIC"/>
</dbReference>
<keyword evidence="9 12" id="KW-1133">Transmembrane helix</keyword>
<dbReference type="Gene3D" id="3.30.1360.60">
    <property type="entry name" value="Glucose permease domain IIB"/>
    <property type="match status" value="1"/>
</dbReference>
<comment type="subcellular location">
    <subcellularLocation>
        <location evidence="1">Cell membrane</location>
        <topology evidence="1">Multi-pass membrane protein</topology>
    </subcellularLocation>
</comment>
<dbReference type="GO" id="GO:0016301">
    <property type="term" value="F:kinase activity"/>
    <property type="evidence" value="ECO:0007669"/>
    <property type="project" value="UniProtKB-KW"/>
</dbReference>
<dbReference type="GO" id="GO:0008982">
    <property type="term" value="F:protein-N(PI)-phosphohistidine-sugar phosphotransferase activity"/>
    <property type="evidence" value="ECO:0007669"/>
    <property type="project" value="InterPro"/>
</dbReference>
<evidence type="ECO:0000256" key="9">
    <source>
        <dbReference type="ARBA" id="ARBA00022989"/>
    </source>
</evidence>
<dbReference type="STRING" id="29349.CLOTH_06850"/>
<dbReference type="PROSITE" id="PS01035">
    <property type="entry name" value="PTS_EIIB_TYPE_1_CYS"/>
    <property type="match status" value="1"/>
</dbReference>
<organism evidence="15 16">
    <name type="scientific">Alkalithermobacter paradoxus</name>
    <dbReference type="NCBI Taxonomy" id="29349"/>
    <lineage>
        <taxon>Bacteria</taxon>
        <taxon>Bacillati</taxon>
        <taxon>Bacillota</taxon>
        <taxon>Clostridia</taxon>
        <taxon>Peptostreptococcales</taxon>
        <taxon>Tepidibacteraceae</taxon>
        <taxon>Alkalithermobacter</taxon>
    </lineage>
</organism>
<dbReference type="PROSITE" id="PS51103">
    <property type="entry name" value="PTS_EIIC_TYPE_1"/>
    <property type="match status" value="1"/>
</dbReference>